<keyword evidence="3" id="KW-0479">Metal-binding</keyword>
<dbReference type="GO" id="GO:0046872">
    <property type="term" value="F:metal ion binding"/>
    <property type="evidence" value="ECO:0007669"/>
    <property type="project" value="UniProtKB-KW"/>
</dbReference>
<proteinExistence type="predicted"/>
<keyword evidence="4" id="KW-0249">Electron transport</keyword>
<dbReference type="OrthoDB" id="9786127at2"/>
<keyword evidence="6" id="KW-0411">Iron-sulfur</keyword>
<gene>
    <name evidence="8" type="ORF">BR63_06725</name>
</gene>
<evidence type="ECO:0000256" key="6">
    <source>
        <dbReference type="ARBA" id="ARBA00023014"/>
    </source>
</evidence>
<keyword evidence="5" id="KW-0408">Iron</keyword>
<evidence type="ECO:0000256" key="4">
    <source>
        <dbReference type="ARBA" id="ARBA00022982"/>
    </source>
</evidence>
<dbReference type="SUPFAM" id="SSF46548">
    <property type="entry name" value="alpha-helical ferredoxin"/>
    <property type="match status" value="1"/>
</dbReference>
<dbReference type="NCBIfam" id="NF045796">
    <property type="entry name" value="DsrK"/>
    <property type="match status" value="1"/>
</dbReference>
<keyword evidence="9" id="KW-1185">Reference proteome</keyword>
<evidence type="ECO:0000313" key="8">
    <source>
        <dbReference type="EMBL" id="QNB48323.1"/>
    </source>
</evidence>
<dbReference type="PANTHER" id="PTHR43551">
    <property type="entry name" value="FUMARATE REDUCTASE IRON-SULFUR SUBUNIT"/>
    <property type="match status" value="1"/>
</dbReference>
<sequence>MRNQCRSVVMAMENCTKCGRCAKECHVYLGTGDPDNIPTARADLMRAVYKKYFTAGGKLLGSFVGARELDDELLEKWVNYFYQCNECRRCAVFCPLGIDTAEVTIMARQILVYLGLIPKFHMSIAKQVDKTGNNMGIPKGACIDSCEFIEDEIREETGVDVKIPVDQKAEILYVPSSADFFTNFDTMVGAAKFFHAIGANWTISSEILEAGNFGLFFDHDFTMKSHNNRLVRVAKKLGVKKVVQGECGHGWRAARMYTPSLSGPVPFEITHIIEEAAAAIQRGQLKLDPSKNDDKIVTLHDPCNAVRSSNLMEEPRIVLRACVNNFVEMYPNREKNFCCGSGGGILMEEMIEWRKKVTQVKRDQVRATGANYLCAPCSICKAQFPVAFEGYEKEVPGFKIGGLMDLVGYALVLE</sequence>
<evidence type="ECO:0000256" key="2">
    <source>
        <dbReference type="ARBA" id="ARBA00022485"/>
    </source>
</evidence>
<keyword evidence="1" id="KW-0813">Transport</keyword>
<feature type="domain" description="4Fe-4S ferredoxin-type" evidence="7">
    <location>
        <begin position="6"/>
        <end position="35"/>
    </location>
</feature>
<dbReference type="GO" id="GO:0051539">
    <property type="term" value="F:4 iron, 4 sulfur cluster binding"/>
    <property type="evidence" value="ECO:0007669"/>
    <property type="project" value="UniProtKB-KW"/>
</dbReference>
<dbReference type="AlphaFoldDB" id="A0A7G6E8B9"/>
<dbReference type="Gene3D" id="1.10.1060.10">
    <property type="entry name" value="Alpha-helical ferredoxin"/>
    <property type="match status" value="1"/>
</dbReference>
<dbReference type="InterPro" id="IPR017900">
    <property type="entry name" value="4Fe4S_Fe_S_CS"/>
</dbReference>
<dbReference type="InterPro" id="IPR009051">
    <property type="entry name" value="Helical_ferredxn"/>
</dbReference>
<dbReference type="InterPro" id="IPR017896">
    <property type="entry name" value="4Fe4S_Fe-S-bd"/>
</dbReference>
<organism evidence="8 9">
    <name type="scientific">Thermanaerosceptrum fracticalcis</name>
    <dbReference type="NCBI Taxonomy" id="1712410"/>
    <lineage>
        <taxon>Bacteria</taxon>
        <taxon>Bacillati</taxon>
        <taxon>Bacillota</taxon>
        <taxon>Clostridia</taxon>
        <taxon>Eubacteriales</taxon>
        <taxon>Peptococcaceae</taxon>
        <taxon>Thermanaerosceptrum</taxon>
    </lineage>
</organism>
<reference evidence="8 9" key="1">
    <citation type="journal article" date="2019" name="Front. Microbiol.">
        <title>Thermoanaerosceptrum fracticalcis gen. nov. sp. nov., a Novel Fumarate-Fermenting Microorganism From a Deep Fractured Carbonate Aquifer of the US Great Basin.</title>
        <authorList>
            <person name="Hamilton-Brehm S.D."/>
            <person name="Stewart L.E."/>
            <person name="Zavarin M."/>
            <person name="Caldwell M."/>
            <person name="Lawson P.A."/>
            <person name="Onstott T.C."/>
            <person name="Grzymski J."/>
            <person name="Neveux I."/>
            <person name="Lollar B.S."/>
            <person name="Russell C.E."/>
            <person name="Moser D.P."/>
        </authorList>
    </citation>
    <scope>NUCLEOTIDE SEQUENCE [LARGE SCALE GENOMIC DNA]</scope>
    <source>
        <strain evidence="8 9">DRI-13</strain>
    </source>
</reference>
<protein>
    <submittedName>
        <fullName evidence="8">(Fe-S)-binding protein</fullName>
    </submittedName>
</protein>
<name>A0A7G6E8B9_THEFR</name>
<dbReference type="PROSITE" id="PS51379">
    <property type="entry name" value="4FE4S_FER_2"/>
    <property type="match status" value="1"/>
</dbReference>
<dbReference type="Proteomes" id="UP000515847">
    <property type="component" value="Chromosome"/>
</dbReference>
<dbReference type="PANTHER" id="PTHR43551:SF1">
    <property type="entry name" value="HETERODISULFIDE REDUCTASE"/>
    <property type="match status" value="1"/>
</dbReference>
<dbReference type="InterPro" id="IPR004017">
    <property type="entry name" value="Cys_rich_dom"/>
</dbReference>
<dbReference type="Pfam" id="PF02754">
    <property type="entry name" value="CCG"/>
    <property type="match status" value="1"/>
</dbReference>
<keyword evidence="2" id="KW-0004">4Fe-4S</keyword>
<evidence type="ECO:0000313" key="9">
    <source>
        <dbReference type="Proteomes" id="UP000515847"/>
    </source>
</evidence>
<evidence type="ECO:0000259" key="7">
    <source>
        <dbReference type="PROSITE" id="PS51379"/>
    </source>
</evidence>
<evidence type="ECO:0000256" key="3">
    <source>
        <dbReference type="ARBA" id="ARBA00022723"/>
    </source>
</evidence>
<dbReference type="KEGG" id="tfr:BR63_06725"/>
<dbReference type="GO" id="GO:0016491">
    <property type="term" value="F:oxidoreductase activity"/>
    <property type="evidence" value="ECO:0007669"/>
    <property type="project" value="UniProtKB-ARBA"/>
</dbReference>
<dbReference type="EMBL" id="CP045798">
    <property type="protein sequence ID" value="QNB48323.1"/>
    <property type="molecule type" value="Genomic_DNA"/>
</dbReference>
<accession>A0A7G6E8B9</accession>
<dbReference type="Pfam" id="PF13183">
    <property type="entry name" value="Fer4_8"/>
    <property type="match status" value="1"/>
</dbReference>
<evidence type="ECO:0000256" key="1">
    <source>
        <dbReference type="ARBA" id="ARBA00022448"/>
    </source>
</evidence>
<dbReference type="PROSITE" id="PS00198">
    <property type="entry name" value="4FE4S_FER_1"/>
    <property type="match status" value="1"/>
</dbReference>
<evidence type="ECO:0000256" key="5">
    <source>
        <dbReference type="ARBA" id="ARBA00023004"/>
    </source>
</evidence>